<comment type="caution">
    <text evidence="1">The sequence shown here is derived from an EMBL/GenBank/DDBJ whole genome shotgun (WGS) entry which is preliminary data.</text>
</comment>
<dbReference type="Gene3D" id="1.10.10.10">
    <property type="entry name" value="Winged helix-like DNA-binding domain superfamily/Winged helix DNA-binding domain"/>
    <property type="match status" value="1"/>
</dbReference>
<evidence type="ECO:0000313" key="1">
    <source>
        <dbReference type="EMBL" id="OKS86273.1"/>
    </source>
</evidence>
<organism evidence="1 2">
    <name type="scientific">Mucilaginibacter polytrichastri</name>
    <dbReference type="NCBI Taxonomy" id="1302689"/>
    <lineage>
        <taxon>Bacteria</taxon>
        <taxon>Pseudomonadati</taxon>
        <taxon>Bacteroidota</taxon>
        <taxon>Sphingobacteriia</taxon>
        <taxon>Sphingobacteriales</taxon>
        <taxon>Sphingobacteriaceae</taxon>
        <taxon>Mucilaginibacter</taxon>
    </lineage>
</organism>
<dbReference type="SUPFAM" id="SSF46785">
    <property type="entry name" value="Winged helix' DNA-binding domain"/>
    <property type="match status" value="1"/>
</dbReference>
<dbReference type="InterPro" id="IPR036390">
    <property type="entry name" value="WH_DNA-bd_sf"/>
</dbReference>
<protein>
    <submittedName>
        <fullName evidence="1">Uncharacterized protein</fullName>
    </submittedName>
</protein>
<name>A0A1Q5ZWZ3_9SPHI</name>
<gene>
    <name evidence="1" type="ORF">RG47T_1725</name>
</gene>
<proteinExistence type="predicted"/>
<reference evidence="1 2" key="1">
    <citation type="submission" date="2016-11" db="EMBL/GenBank/DDBJ databases">
        <title>Whole Genome Sequencing of Mucilaginibacter polytrichastri RG4-7(T) isolated from the moss sample.</title>
        <authorList>
            <person name="Li Y."/>
        </authorList>
    </citation>
    <scope>NUCLEOTIDE SEQUENCE [LARGE SCALE GENOMIC DNA]</scope>
    <source>
        <strain evidence="1 2">RG4-7</strain>
    </source>
</reference>
<keyword evidence="2" id="KW-1185">Reference proteome</keyword>
<dbReference type="GO" id="GO:0003700">
    <property type="term" value="F:DNA-binding transcription factor activity"/>
    <property type="evidence" value="ECO:0007669"/>
    <property type="project" value="InterPro"/>
</dbReference>
<evidence type="ECO:0000313" key="2">
    <source>
        <dbReference type="Proteomes" id="UP000186720"/>
    </source>
</evidence>
<accession>A0A1Q5ZWZ3</accession>
<dbReference type="EMBL" id="MPPL01000001">
    <property type="protein sequence ID" value="OKS86273.1"/>
    <property type="molecule type" value="Genomic_DNA"/>
</dbReference>
<dbReference type="Proteomes" id="UP000186720">
    <property type="component" value="Unassembled WGS sequence"/>
</dbReference>
<dbReference type="Pfam" id="PF01475">
    <property type="entry name" value="FUR"/>
    <property type="match status" value="1"/>
</dbReference>
<sequence length="60" mass="7173">MNDNQEYRDAETLWLALKENGLNISISSFYSRLKTFIENGTVEKQTLKYNKNVYRLVRKQ</sequence>
<dbReference type="InterPro" id="IPR002481">
    <property type="entry name" value="FUR"/>
</dbReference>
<dbReference type="AlphaFoldDB" id="A0A1Q5ZWZ3"/>
<dbReference type="STRING" id="1302689.RG47T_1725"/>
<dbReference type="InterPro" id="IPR036388">
    <property type="entry name" value="WH-like_DNA-bd_sf"/>
</dbReference>